<evidence type="ECO:0000256" key="2">
    <source>
        <dbReference type="ARBA" id="ARBA00007070"/>
    </source>
</evidence>
<dbReference type="PANTHER" id="PTHR23323">
    <property type="entry name" value="VACUOLAR PROTEIN SORTING-ASSOCIATED PROTEIN"/>
    <property type="match status" value="1"/>
</dbReference>
<feature type="compositionally biased region" description="Basic and acidic residues" evidence="10">
    <location>
        <begin position="70"/>
        <end position="81"/>
    </location>
</feature>
<keyword evidence="5" id="KW-0862">Zinc</keyword>
<comment type="similarity">
    <text evidence="2">Belongs to the VPS11 family.</text>
</comment>
<evidence type="ECO:0000256" key="4">
    <source>
        <dbReference type="ARBA" id="ARBA00022771"/>
    </source>
</evidence>
<keyword evidence="9" id="KW-0175">Coiled coil</keyword>
<dbReference type="InterPro" id="IPR057308">
    <property type="entry name" value="CHCR_PEP5_VPS11"/>
</dbReference>
<reference evidence="12 13" key="1">
    <citation type="journal article" date="2021" name="BMC Genomics">
        <title>Datura genome reveals duplications of psychoactive alkaloid biosynthetic genes and high mutation rate following tissue culture.</title>
        <authorList>
            <person name="Rajewski A."/>
            <person name="Carter-House D."/>
            <person name="Stajich J."/>
            <person name="Litt A."/>
        </authorList>
    </citation>
    <scope>NUCLEOTIDE SEQUENCE [LARGE SCALE GENOMIC DNA]</scope>
    <source>
        <strain evidence="12">AR-01</strain>
    </source>
</reference>
<evidence type="ECO:0000256" key="9">
    <source>
        <dbReference type="SAM" id="Coils"/>
    </source>
</evidence>
<name>A0ABS8SFT3_DATST</name>
<dbReference type="Proteomes" id="UP000823775">
    <property type="component" value="Unassembled WGS sequence"/>
</dbReference>
<keyword evidence="6" id="KW-0472">Membrane</keyword>
<evidence type="ECO:0000256" key="3">
    <source>
        <dbReference type="ARBA" id="ARBA00022723"/>
    </source>
</evidence>
<dbReference type="Pfam" id="PF23356">
    <property type="entry name" value="TPR_PEP5_VPS11"/>
    <property type="match status" value="1"/>
</dbReference>
<proteinExistence type="inferred from homology"/>
<evidence type="ECO:0000256" key="7">
    <source>
        <dbReference type="PROSITE-ProRule" id="PRU00175"/>
    </source>
</evidence>
<comment type="caution">
    <text evidence="12">The sequence shown here is derived from an EMBL/GenBank/DDBJ whole genome shotgun (WGS) entry which is preliminary data.</text>
</comment>
<evidence type="ECO:0000313" key="12">
    <source>
        <dbReference type="EMBL" id="MCD7457622.1"/>
    </source>
</evidence>
<sequence>MIYSTVTGPDKLHHKVKDSSAQVEIHNTLLELYLSHDLDFPSISQSNIDDGGNDLAHKSSKAVSNGKAISNKEDVNDEKGRQERRRKGLTLLKSAWPSELEQPLYDVDLAIILCEMNDFKEGLLFLYEKMKLYKEVIACYMQVHDHEGLIACCKRLGDLGKGGDPSLWADLLKYFGELGEDCSKEVKEILTYIERDDILPPIVVLQTLAKNPCLTLSVIKDYIARKLEHESQLIEEDRRAMEKYQEESSTMRKEIQDLRTNARIFQLSKCTACTFTLDLPAVHFMCMHSFHQHCLGDNEKECPECAPEYRAVLETKRSLEQSSKNPDQFFQQVKSSKDGFSVIADYFGKGIISKTSNGPSEAVRSNSASSGNDF</sequence>
<evidence type="ECO:0000256" key="10">
    <source>
        <dbReference type="SAM" id="MobiDB-lite"/>
    </source>
</evidence>
<keyword evidence="3" id="KW-0479">Metal-binding</keyword>
<evidence type="ECO:0000313" key="13">
    <source>
        <dbReference type="Proteomes" id="UP000823775"/>
    </source>
</evidence>
<feature type="coiled-coil region" evidence="9">
    <location>
        <begin position="227"/>
        <end position="261"/>
    </location>
</feature>
<evidence type="ECO:0000259" key="11">
    <source>
        <dbReference type="PROSITE" id="PS50089"/>
    </source>
</evidence>
<dbReference type="EMBL" id="JACEIK010000465">
    <property type="protein sequence ID" value="MCD7457622.1"/>
    <property type="molecule type" value="Genomic_DNA"/>
</dbReference>
<dbReference type="PANTHER" id="PTHR23323:SF24">
    <property type="entry name" value="VACUOLAR PROTEIN SORTING-ASSOCIATED PROTEIN 11 HOMOLOG"/>
    <property type="match status" value="1"/>
</dbReference>
<dbReference type="Pfam" id="PF17122">
    <property type="entry name" value="zf-C3H2C3"/>
    <property type="match status" value="1"/>
</dbReference>
<evidence type="ECO:0000256" key="8">
    <source>
        <dbReference type="PROSITE-ProRule" id="PRU01006"/>
    </source>
</evidence>
<keyword evidence="4 7" id="KW-0863">Zinc-finger</keyword>
<evidence type="ECO:0000256" key="1">
    <source>
        <dbReference type="ARBA" id="ARBA00004184"/>
    </source>
</evidence>
<dbReference type="SUPFAM" id="SSF57850">
    <property type="entry name" value="RING/U-box"/>
    <property type="match status" value="1"/>
</dbReference>
<organism evidence="12 13">
    <name type="scientific">Datura stramonium</name>
    <name type="common">Jimsonweed</name>
    <name type="synonym">Common thornapple</name>
    <dbReference type="NCBI Taxonomy" id="4076"/>
    <lineage>
        <taxon>Eukaryota</taxon>
        <taxon>Viridiplantae</taxon>
        <taxon>Streptophyta</taxon>
        <taxon>Embryophyta</taxon>
        <taxon>Tracheophyta</taxon>
        <taxon>Spermatophyta</taxon>
        <taxon>Magnoliopsida</taxon>
        <taxon>eudicotyledons</taxon>
        <taxon>Gunneridae</taxon>
        <taxon>Pentapetalae</taxon>
        <taxon>asterids</taxon>
        <taxon>lamiids</taxon>
        <taxon>Solanales</taxon>
        <taxon>Solanaceae</taxon>
        <taxon>Solanoideae</taxon>
        <taxon>Datureae</taxon>
        <taxon>Datura</taxon>
    </lineage>
</organism>
<dbReference type="Pfam" id="PF12451">
    <property type="entry name" value="VPS11_C"/>
    <property type="match status" value="1"/>
</dbReference>
<accession>A0ABS8SFT3</accession>
<feature type="repeat" description="CHCR" evidence="8">
    <location>
        <begin position="1"/>
        <end position="184"/>
    </location>
</feature>
<dbReference type="InterPro" id="IPR000547">
    <property type="entry name" value="Clathrin_H-chain/VPS_repeat"/>
</dbReference>
<feature type="domain" description="RING-type" evidence="11">
    <location>
        <begin position="270"/>
        <end position="305"/>
    </location>
</feature>
<dbReference type="CDD" id="cd16688">
    <property type="entry name" value="RING-H2_Vps11"/>
    <property type="match status" value="1"/>
</dbReference>
<dbReference type="PROSITE" id="PS50089">
    <property type="entry name" value="ZF_RING_2"/>
    <property type="match status" value="1"/>
</dbReference>
<evidence type="ECO:0000256" key="6">
    <source>
        <dbReference type="ARBA" id="ARBA00023136"/>
    </source>
</evidence>
<feature type="region of interest" description="Disordered" evidence="10">
    <location>
        <begin position="54"/>
        <end position="83"/>
    </location>
</feature>
<feature type="region of interest" description="Disordered" evidence="10">
    <location>
        <begin position="354"/>
        <end position="374"/>
    </location>
</feature>
<evidence type="ECO:0000256" key="5">
    <source>
        <dbReference type="ARBA" id="ARBA00022833"/>
    </source>
</evidence>
<gene>
    <name evidence="12" type="primary">VPS11_3</name>
    <name evidence="12" type="ORF">HAX54_035556</name>
</gene>
<protein>
    <submittedName>
        <fullName evidence="12">Vacuolar protein sorting-associated protein 11</fullName>
    </submittedName>
</protein>
<dbReference type="InterPro" id="IPR001841">
    <property type="entry name" value="Znf_RING"/>
</dbReference>
<dbReference type="InterPro" id="IPR024763">
    <property type="entry name" value="VPS11_C"/>
</dbReference>
<dbReference type="PROSITE" id="PS50236">
    <property type="entry name" value="CHCR"/>
    <property type="match status" value="1"/>
</dbReference>
<keyword evidence="13" id="KW-1185">Reference proteome</keyword>
<comment type="subcellular location">
    <subcellularLocation>
        <location evidence="1">Endomembrane system</location>
        <topology evidence="1">Peripheral membrane protein</topology>
    </subcellularLocation>
</comment>